<feature type="transmembrane region" description="Helical" evidence="1">
    <location>
        <begin position="26"/>
        <end position="46"/>
    </location>
</feature>
<name>A0A2H0KQV0_9BACT</name>
<protein>
    <recommendedName>
        <fullName evidence="4">DUF5666 domain-containing protein</fullName>
    </recommendedName>
</protein>
<dbReference type="AlphaFoldDB" id="A0A2H0KQV0"/>
<evidence type="ECO:0000256" key="1">
    <source>
        <dbReference type="SAM" id="Phobius"/>
    </source>
</evidence>
<evidence type="ECO:0008006" key="4">
    <source>
        <dbReference type="Google" id="ProtNLM"/>
    </source>
</evidence>
<proteinExistence type="predicted"/>
<evidence type="ECO:0000313" key="3">
    <source>
        <dbReference type="Proteomes" id="UP000231550"/>
    </source>
</evidence>
<comment type="caution">
    <text evidence="2">The sequence shown here is derived from an EMBL/GenBank/DDBJ whole genome shotgun (WGS) entry which is preliminary data.</text>
</comment>
<evidence type="ECO:0000313" key="2">
    <source>
        <dbReference type="EMBL" id="PIQ74516.1"/>
    </source>
</evidence>
<keyword evidence="1" id="KW-0812">Transmembrane</keyword>
<accession>A0A2H0KQV0</accession>
<dbReference type="Proteomes" id="UP000231550">
    <property type="component" value="Unassembled WGS sequence"/>
</dbReference>
<dbReference type="EMBL" id="PCVN01000043">
    <property type="protein sequence ID" value="PIQ74516.1"/>
    <property type="molecule type" value="Genomic_DNA"/>
</dbReference>
<gene>
    <name evidence="2" type="ORF">COV85_01680</name>
</gene>
<reference evidence="2 3" key="1">
    <citation type="submission" date="2017-09" db="EMBL/GenBank/DDBJ databases">
        <title>Depth-based differentiation of microbial function through sediment-hosted aquifers and enrichment of novel symbionts in the deep terrestrial subsurface.</title>
        <authorList>
            <person name="Probst A.J."/>
            <person name="Ladd B."/>
            <person name="Jarett J.K."/>
            <person name="Geller-Mcgrath D.E."/>
            <person name="Sieber C.M."/>
            <person name="Emerson J.B."/>
            <person name="Anantharaman K."/>
            <person name="Thomas B.C."/>
            <person name="Malmstrom R."/>
            <person name="Stieglmeier M."/>
            <person name="Klingl A."/>
            <person name="Woyke T."/>
            <person name="Ryan C.M."/>
            <person name="Banfield J.F."/>
        </authorList>
    </citation>
    <scope>NUCLEOTIDE SEQUENCE [LARGE SCALE GENOMIC DNA]</scope>
    <source>
        <strain evidence="2">CG11_big_fil_rev_8_21_14_0_20_44_10</strain>
    </source>
</reference>
<sequence length="163" mass="18090">MTENNHSEHKKIDFNLKIDHDLLKKIIKIVVVFSAMVLVFGAGVFVGQMKAKFSYRWAENYHQNFGGPRGGFMGDWRRRPLPPPEDFVGGHGIFGPIIKIDGSTLTINGKNGVETAVFVSIQTEIRSPLGVLKISDLKLDDQITVIGSPNSQGQVEAKLIRVF</sequence>
<keyword evidence="1" id="KW-1133">Transmembrane helix</keyword>
<keyword evidence="1" id="KW-0472">Membrane</keyword>
<organism evidence="2 3">
    <name type="scientific">Candidatus Portnoybacteria bacterium CG11_big_fil_rev_8_21_14_0_20_44_10</name>
    <dbReference type="NCBI Taxonomy" id="1974818"/>
    <lineage>
        <taxon>Bacteria</taxon>
        <taxon>Candidatus Portnoyibacteriota</taxon>
    </lineage>
</organism>